<evidence type="ECO:0000313" key="1">
    <source>
        <dbReference type="EMBL" id="VXB65943.1"/>
    </source>
</evidence>
<dbReference type="EMBL" id="CABWLH010000009">
    <property type="protein sequence ID" value="VXB65943.1"/>
    <property type="molecule type" value="Genomic_DNA"/>
</dbReference>
<dbReference type="AlphaFoldDB" id="A0A653SC36"/>
<sequence length="70" mass="8386">MFKPKCSSNDHFGFFILRFLYEFSHEMIQIYDKNSYTRTKIDETGEDIDGSVSSICWKMEKTNWGRSEFI</sequence>
<accession>A0A653SC36</accession>
<protein>
    <submittedName>
        <fullName evidence="1">Uncharacterized protein</fullName>
    </submittedName>
</protein>
<proteinExistence type="predicted"/>
<dbReference type="Proteomes" id="UP000433089">
    <property type="component" value="Unassembled WGS sequence"/>
</dbReference>
<reference evidence="1 2" key="1">
    <citation type="submission" date="2019-10" db="EMBL/GenBank/DDBJ databases">
        <authorList>
            <person name="Karimi E."/>
        </authorList>
    </citation>
    <scope>NUCLEOTIDE SEQUENCE [LARGE SCALE GENOMIC DNA]</scope>
    <source>
        <strain evidence="1">Bacillus sp. 348</strain>
    </source>
</reference>
<organism evidence="1 2">
    <name type="scientific">Bacillus altitudinis</name>
    <dbReference type="NCBI Taxonomy" id="293387"/>
    <lineage>
        <taxon>Bacteria</taxon>
        <taxon>Bacillati</taxon>
        <taxon>Bacillota</taxon>
        <taxon>Bacilli</taxon>
        <taxon>Bacillales</taxon>
        <taxon>Bacillaceae</taxon>
        <taxon>Bacillus</taxon>
    </lineage>
</organism>
<evidence type="ECO:0000313" key="2">
    <source>
        <dbReference type="Proteomes" id="UP000433089"/>
    </source>
</evidence>
<name>A0A653SC36_BACAB</name>
<gene>
    <name evidence="1" type="ORF">BACI348_41248</name>
</gene>